<reference evidence="1 2" key="1">
    <citation type="journal article" date="2021" name="Chemosphere">
        <title>Bioballs carrying a syntrophic Rhodococcus and Mycolicibacterium consortium for simultaneous sorption and biodegradation of fuel oil in contaminated freshwater.</title>
        <authorList>
            <person name="Naloka K."/>
            <person name="Polrit D."/>
            <person name="Muangchinda C."/>
            <person name="Thoetkiattikul H."/>
            <person name="Pinyakong O."/>
        </authorList>
    </citation>
    <scope>NUCLEOTIDE SEQUENCE [LARGE SCALE GENOMIC DNA]</scope>
    <source>
        <strain evidence="1 2">J101</strain>
    </source>
</reference>
<comment type="caution">
    <text evidence="1">The sequence shown here is derived from an EMBL/GenBank/DDBJ whole genome shotgun (WGS) entry which is preliminary data.</text>
</comment>
<name>A0ACC6MG71_MYCPF</name>
<keyword evidence="2" id="KW-1185">Reference proteome</keyword>
<proteinExistence type="predicted"/>
<organism evidence="1 2">
    <name type="scientific">Mycolicibacterium parafortuitum</name>
    <name type="common">Mycobacterium parafortuitum</name>
    <dbReference type="NCBI Taxonomy" id="39692"/>
    <lineage>
        <taxon>Bacteria</taxon>
        <taxon>Bacillati</taxon>
        <taxon>Actinomycetota</taxon>
        <taxon>Actinomycetes</taxon>
        <taxon>Mycobacteriales</taxon>
        <taxon>Mycobacteriaceae</taxon>
        <taxon>Mycolicibacterium</taxon>
    </lineage>
</organism>
<dbReference type="EMBL" id="JAOXLN010000010">
    <property type="protein sequence ID" value="MDZ5085945.1"/>
    <property type="molecule type" value="Genomic_DNA"/>
</dbReference>
<dbReference type="Proteomes" id="UP001289645">
    <property type="component" value="Unassembled WGS sequence"/>
</dbReference>
<accession>A0ACC6MG71</accession>
<sequence>MNLSSQFAAGRLLQRSRRAPRSYLLYAARIEPEHSEEYKPMGIRQPLWAGIAAVTTTTLLATTVTPPPLSERDKGVVSETAVQLSAAYTQFPSAATPPADPAQLSEGLHLIAAVSASSADQRAAAMSAVDAPDGFAAADDLLGDGSLPRELLELYVTGGPSAVVAYVSLALSDAIFGEDSIPSQILGEYFDGGPQAVVAYTTLALSDAVFGEDSFASGLVTAWFYGYPFDDDDAQGAYAGVVHYVIDTIVALQENSESPADAEPDDQSDTTAGEEMGDEETPVADAADTPALEGPNPDRVTFEQASPGEATVDDESSDAQAPEVHIADIDAISDDGSSNSTDDATSEEAEAPDSVEGVGGVGEGAQPDGEEADPDSSDAESVDDEAADDEAADDEASDDEAEASPDHDSDDNDDRERPHESEKSDKASRDTGSDTSDSGDSE</sequence>
<gene>
    <name evidence="1" type="ORF">OHX15_11170</name>
</gene>
<evidence type="ECO:0000313" key="2">
    <source>
        <dbReference type="Proteomes" id="UP001289645"/>
    </source>
</evidence>
<evidence type="ECO:0000313" key="1">
    <source>
        <dbReference type="EMBL" id="MDZ5085945.1"/>
    </source>
</evidence>
<protein>
    <submittedName>
        <fullName evidence="1">MSCRAMM family adhesin SdrC</fullName>
    </submittedName>
</protein>